<organism evidence="1 2">
    <name type="scientific">Pedobacter nutrimenti</name>
    <dbReference type="NCBI Taxonomy" id="1241337"/>
    <lineage>
        <taxon>Bacteria</taxon>
        <taxon>Pseudomonadati</taxon>
        <taxon>Bacteroidota</taxon>
        <taxon>Sphingobacteriia</taxon>
        <taxon>Sphingobacteriales</taxon>
        <taxon>Sphingobacteriaceae</taxon>
        <taxon>Pedobacter</taxon>
    </lineage>
</organism>
<proteinExistence type="predicted"/>
<name>A0A318UNT8_9SPHI</name>
<dbReference type="RefSeq" id="WP_110827192.1">
    <property type="nucleotide sequence ID" value="NZ_QKLU01000001.1"/>
</dbReference>
<gene>
    <name evidence="1" type="ORF">B0O44_101596</name>
</gene>
<evidence type="ECO:0000313" key="1">
    <source>
        <dbReference type="EMBL" id="PYF77117.1"/>
    </source>
</evidence>
<evidence type="ECO:0008006" key="3">
    <source>
        <dbReference type="Google" id="ProtNLM"/>
    </source>
</evidence>
<dbReference type="EMBL" id="QKLU01000001">
    <property type="protein sequence ID" value="PYF77117.1"/>
    <property type="molecule type" value="Genomic_DNA"/>
</dbReference>
<protein>
    <recommendedName>
        <fullName evidence="3">Histidine phosphatase superfamily protein (Branch 1)</fullName>
    </recommendedName>
</protein>
<dbReference type="Proteomes" id="UP000248198">
    <property type="component" value="Unassembled WGS sequence"/>
</dbReference>
<comment type="caution">
    <text evidence="1">The sequence shown here is derived from an EMBL/GenBank/DDBJ whole genome shotgun (WGS) entry which is preliminary data.</text>
</comment>
<keyword evidence="2" id="KW-1185">Reference proteome</keyword>
<dbReference type="AlphaFoldDB" id="A0A318UNT8"/>
<sequence>MKLKSIPLLYLLFFSFSISLPLKNFAQAKNLKLVFIRHAERPENGDNLNCKGLNRSLLLPSLLYKKFGKPDDIYIPSIHQGDQTKRSRMFQTITPFAVKYNLSINSSYEEDDYKHTGKALLKEQGTVLIVWEHHWIQSLVSYLGVETGKWPDDDYDSIWILTFPKGKAVLTKDKQGLKPGINCSF</sequence>
<evidence type="ECO:0000313" key="2">
    <source>
        <dbReference type="Proteomes" id="UP000248198"/>
    </source>
</evidence>
<reference evidence="1 2" key="1">
    <citation type="submission" date="2018-06" db="EMBL/GenBank/DDBJ databases">
        <title>Genomic Encyclopedia of Archaeal and Bacterial Type Strains, Phase II (KMG-II): from individual species to whole genera.</title>
        <authorList>
            <person name="Goeker M."/>
        </authorList>
    </citation>
    <scope>NUCLEOTIDE SEQUENCE [LARGE SCALE GENOMIC DNA]</scope>
    <source>
        <strain evidence="1 2">DSM 27372</strain>
    </source>
</reference>
<dbReference type="OrthoDB" id="8448116at2"/>
<accession>A0A318UNT8</accession>